<protein>
    <submittedName>
        <fullName evidence="3">Serine/threonine-protein phosphatase 7 long form-like protein</fullName>
    </submittedName>
</protein>
<dbReference type="GO" id="GO:0010073">
    <property type="term" value="P:meristem maintenance"/>
    <property type="evidence" value="ECO:0007669"/>
    <property type="project" value="InterPro"/>
</dbReference>
<dbReference type="EMBL" id="JAAIUW010000005">
    <property type="protein sequence ID" value="KAF7832360.1"/>
    <property type="molecule type" value="Genomic_DNA"/>
</dbReference>
<evidence type="ECO:0000313" key="4">
    <source>
        <dbReference type="Proteomes" id="UP000634136"/>
    </source>
</evidence>
<dbReference type="InterPro" id="IPR044824">
    <property type="entry name" value="MAIN-like"/>
</dbReference>
<feature type="domain" description="Aminotransferase-like plant mobile" evidence="2">
    <location>
        <begin position="115"/>
        <end position="304"/>
    </location>
</feature>
<dbReference type="Proteomes" id="UP000634136">
    <property type="component" value="Unassembled WGS sequence"/>
</dbReference>
<gene>
    <name evidence="3" type="ORF">G2W53_014693</name>
</gene>
<organism evidence="3 4">
    <name type="scientific">Senna tora</name>
    <dbReference type="NCBI Taxonomy" id="362788"/>
    <lineage>
        <taxon>Eukaryota</taxon>
        <taxon>Viridiplantae</taxon>
        <taxon>Streptophyta</taxon>
        <taxon>Embryophyta</taxon>
        <taxon>Tracheophyta</taxon>
        <taxon>Spermatophyta</taxon>
        <taxon>Magnoliopsida</taxon>
        <taxon>eudicotyledons</taxon>
        <taxon>Gunneridae</taxon>
        <taxon>Pentapetalae</taxon>
        <taxon>rosids</taxon>
        <taxon>fabids</taxon>
        <taxon>Fabales</taxon>
        <taxon>Fabaceae</taxon>
        <taxon>Caesalpinioideae</taxon>
        <taxon>Cassia clade</taxon>
        <taxon>Senna</taxon>
    </lineage>
</organism>
<evidence type="ECO:0000259" key="2">
    <source>
        <dbReference type="Pfam" id="PF10536"/>
    </source>
</evidence>
<dbReference type="OrthoDB" id="1421598at2759"/>
<proteinExistence type="predicted"/>
<evidence type="ECO:0000256" key="1">
    <source>
        <dbReference type="SAM" id="MobiDB-lite"/>
    </source>
</evidence>
<sequence>MRWRGIGPQGQHARAQLIHGLGFGSSTVSPSQSLTLILPLIHSLSSSLSFTHSHPPSGYRCRRSRRRHLLLCLGTGRRRCGTDILDTPTVCPRRTRSTTYVYAPPAFVPLLISSDFYGASRASYFPYDWHLVTAFIMQWRPETHMFHMAVGIRETTITLEDVAIQLGLPIEGKAVTSTKPDIEGQRVKISWLEQNIPLDDGPRGDVSDEELRQMVRAYIVRLIGGFLMPDTSGNKVSLICLPLLRNLEEVGQYSWGSTILAYLFREMCEAMRWDCENMGRCAHLLLAWAWGQISHPRTEVERAQDPQVERQGRGSGVPCSLST</sequence>
<dbReference type="InterPro" id="IPR019557">
    <property type="entry name" value="AminoTfrase-like_pln_mobile"/>
</dbReference>
<feature type="region of interest" description="Disordered" evidence="1">
    <location>
        <begin position="300"/>
        <end position="323"/>
    </location>
</feature>
<dbReference type="Pfam" id="PF10536">
    <property type="entry name" value="PMD"/>
    <property type="match status" value="1"/>
</dbReference>
<dbReference type="AlphaFoldDB" id="A0A834WU10"/>
<accession>A0A834WU10</accession>
<keyword evidence="4" id="KW-1185">Reference proteome</keyword>
<comment type="caution">
    <text evidence="3">The sequence shown here is derived from an EMBL/GenBank/DDBJ whole genome shotgun (WGS) entry which is preliminary data.</text>
</comment>
<evidence type="ECO:0000313" key="3">
    <source>
        <dbReference type="EMBL" id="KAF7832360.1"/>
    </source>
</evidence>
<dbReference type="PANTHER" id="PTHR46033:SF8">
    <property type="entry name" value="PROTEIN MAINTENANCE OF MERISTEMS-LIKE"/>
    <property type="match status" value="1"/>
</dbReference>
<reference evidence="3" key="1">
    <citation type="submission" date="2020-09" db="EMBL/GenBank/DDBJ databases">
        <title>Genome-Enabled Discovery of Anthraquinone Biosynthesis in Senna tora.</title>
        <authorList>
            <person name="Kang S.-H."/>
            <person name="Pandey R.P."/>
            <person name="Lee C.-M."/>
            <person name="Sim J.-S."/>
            <person name="Jeong J.-T."/>
            <person name="Choi B.-S."/>
            <person name="Jung M."/>
            <person name="Ginzburg D."/>
            <person name="Zhao K."/>
            <person name="Won S.Y."/>
            <person name="Oh T.-J."/>
            <person name="Yu Y."/>
            <person name="Kim N.-H."/>
            <person name="Lee O.R."/>
            <person name="Lee T.-H."/>
            <person name="Bashyal P."/>
            <person name="Kim T.-S."/>
            <person name="Lee W.-H."/>
            <person name="Kawkins C."/>
            <person name="Kim C.-K."/>
            <person name="Kim J.S."/>
            <person name="Ahn B.O."/>
            <person name="Rhee S.Y."/>
            <person name="Sohng J.K."/>
        </authorList>
    </citation>
    <scope>NUCLEOTIDE SEQUENCE</scope>
    <source>
        <tissue evidence="3">Leaf</tissue>
    </source>
</reference>
<feature type="compositionally biased region" description="Basic and acidic residues" evidence="1">
    <location>
        <begin position="300"/>
        <end position="312"/>
    </location>
</feature>
<name>A0A834WU10_9FABA</name>
<dbReference type="PANTHER" id="PTHR46033">
    <property type="entry name" value="PROTEIN MAIN-LIKE 2"/>
    <property type="match status" value="1"/>
</dbReference>